<dbReference type="AlphaFoldDB" id="A0A2P9HP72"/>
<name>A0A2P9HP72_9HYPH</name>
<dbReference type="InterPro" id="IPR002491">
    <property type="entry name" value="ABC_transptr_periplasmic_BD"/>
</dbReference>
<evidence type="ECO:0000256" key="1">
    <source>
        <dbReference type="SAM" id="SignalP"/>
    </source>
</evidence>
<dbReference type="Gene3D" id="3.40.50.1980">
    <property type="entry name" value="Nitrogenase molybdenum iron protein domain"/>
    <property type="match status" value="2"/>
</dbReference>
<dbReference type="PANTHER" id="PTHR30535">
    <property type="entry name" value="VITAMIN B12-BINDING PROTEIN"/>
    <property type="match status" value="1"/>
</dbReference>
<dbReference type="GO" id="GO:0071281">
    <property type="term" value="P:cellular response to iron ion"/>
    <property type="evidence" value="ECO:0007669"/>
    <property type="project" value="TreeGrafter"/>
</dbReference>
<dbReference type="Pfam" id="PF01497">
    <property type="entry name" value="Peripla_BP_2"/>
    <property type="match status" value="1"/>
</dbReference>
<evidence type="ECO:0000313" key="4">
    <source>
        <dbReference type="Proteomes" id="UP000246073"/>
    </source>
</evidence>
<feature type="signal peptide" evidence="1">
    <location>
        <begin position="1"/>
        <end position="28"/>
    </location>
</feature>
<dbReference type="Proteomes" id="UP000246073">
    <property type="component" value="Unassembled WGS sequence"/>
</dbReference>
<dbReference type="PROSITE" id="PS50983">
    <property type="entry name" value="FE_B12_PBP"/>
    <property type="match status" value="1"/>
</dbReference>
<evidence type="ECO:0000259" key="2">
    <source>
        <dbReference type="PROSITE" id="PS50983"/>
    </source>
</evidence>
<accession>A0A2P9HP72</accession>
<dbReference type="SUPFAM" id="SSF53807">
    <property type="entry name" value="Helical backbone' metal receptor"/>
    <property type="match status" value="1"/>
</dbReference>
<dbReference type="PANTHER" id="PTHR30535:SF34">
    <property type="entry name" value="MOLYBDATE-BINDING PROTEIN MOLA"/>
    <property type="match status" value="1"/>
</dbReference>
<gene>
    <name evidence="3" type="ORF">OHAE_1650</name>
</gene>
<feature type="chain" id="PRO_5015182082" evidence="1">
    <location>
        <begin position="29"/>
        <end position="278"/>
    </location>
</feature>
<feature type="domain" description="Fe/B12 periplasmic-binding" evidence="2">
    <location>
        <begin position="33"/>
        <end position="278"/>
    </location>
</feature>
<reference evidence="4" key="1">
    <citation type="submission" date="2017-12" db="EMBL/GenBank/DDBJ databases">
        <authorList>
            <person name="Diaz M."/>
        </authorList>
    </citation>
    <scope>NUCLEOTIDE SEQUENCE [LARGE SCALE GENOMIC DNA]</scope>
    <source>
        <strain evidence="4">FI11154</strain>
    </source>
</reference>
<sequence>MTRATILGANWLMALAAMVSVALSSAKAAPPQRVVSINVCTDQLAMLLAAPGQLRSVSRLSRDPQLSVLAVQAATIPVNRAEAEEIFLMKPDLVLAGTFSSQVTVDLLRRLGLHVEQFTPARSFDDIEAHLRRMGALLGREEQAEALVASMRSRLAAIEKPQQRKTVALYFANSYTSGRGTLIDEAVKRAGLDNIADRAGVNGPAALPLEMLVMEKPDMLVLSASERAPGLAFQNFRHPALQALEREAKAMTLPDNLTVCGGPFSVEAVEKLGEAARD</sequence>
<dbReference type="EMBL" id="OOFM01000005">
    <property type="protein sequence ID" value="SPL65783.1"/>
    <property type="molecule type" value="Genomic_DNA"/>
</dbReference>
<evidence type="ECO:0000313" key="3">
    <source>
        <dbReference type="EMBL" id="SPL65783.1"/>
    </source>
</evidence>
<keyword evidence="1" id="KW-0732">Signal</keyword>
<organism evidence="3 4">
    <name type="scientific">Ochrobactrum soli</name>
    <dbReference type="NCBI Taxonomy" id="2448455"/>
    <lineage>
        <taxon>Bacteria</taxon>
        <taxon>Pseudomonadati</taxon>
        <taxon>Pseudomonadota</taxon>
        <taxon>Alphaproteobacteria</taxon>
        <taxon>Hyphomicrobiales</taxon>
        <taxon>Brucellaceae</taxon>
        <taxon>Brucella/Ochrobactrum group</taxon>
        <taxon>Ochrobactrum</taxon>
    </lineage>
</organism>
<proteinExistence type="predicted"/>
<dbReference type="InterPro" id="IPR050902">
    <property type="entry name" value="ABC_Transporter_SBP"/>
</dbReference>
<protein>
    <submittedName>
        <fullName evidence="3">Vitamin B12 ABC transporter, B12-binding component BtuF</fullName>
    </submittedName>
</protein>
<dbReference type="RefSeq" id="WP_109369354.1">
    <property type="nucleotide sequence ID" value="NZ_OOFM01000005.1"/>
</dbReference>